<organism evidence="1 2">
    <name type="scientific">Saccharolobus islandicus (strain L.S.2.15 / Lassen #1)</name>
    <name type="common">Sulfolobus islandicus</name>
    <dbReference type="NCBI Taxonomy" id="429572"/>
    <lineage>
        <taxon>Archaea</taxon>
        <taxon>Thermoproteota</taxon>
        <taxon>Thermoprotei</taxon>
        <taxon>Sulfolobales</taxon>
        <taxon>Sulfolobaceae</taxon>
        <taxon>Saccharolobus</taxon>
    </lineage>
</organism>
<dbReference type="EMBL" id="CP001399">
    <property type="protein sequence ID" value="ACP35206.1"/>
    <property type="molecule type" value="Genomic_DNA"/>
</dbReference>
<dbReference type="AlphaFoldDB" id="C3MP93"/>
<dbReference type="HOGENOM" id="CLU_102440_0_0_2"/>
<proteinExistence type="predicted"/>
<evidence type="ECO:0000313" key="1">
    <source>
        <dbReference type="EMBL" id="ACP35206.1"/>
    </source>
</evidence>
<name>C3MP93_SACI2</name>
<sequence>MNTLLMEYGKSRISRRKQLKRRWYIINIFLNIDYVRDIFNAMLAKDVNNTVRNNPKESLSVIIKAMQMKTDFLNSSEINTEEDVKKLFDVIFYAKRHYNEIIGNNGIDKIKLAFKTLRNKDLPYGERVKAFTSLKASEPEDIEDMAREIIHFLEPEKYPLWTRWLWNPNKNSGSITYILKDGVVLKNEKDYFDAVSELRDVLSIFGLDSPNYYYASIFLVYSYVRYVDYATLLAVDRKGGGLYPSHLSTTAMVLGLKSFLRVIQLANS</sequence>
<accession>C3MP93</accession>
<dbReference type="Proteomes" id="UP000001747">
    <property type="component" value="Chromosome"/>
</dbReference>
<evidence type="ECO:0000313" key="2">
    <source>
        <dbReference type="Proteomes" id="UP000001747"/>
    </source>
</evidence>
<reference evidence="1 2" key="1">
    <citation type="journal article" date="2009" name="Proc. Natl. Acad. Sci. U.S.A.">
        <title>Biogeography of the Sulfolobus islandicus pan-genome.</title>
        <authorList>
            <person name="Reno M.L."/>
            <person name="Held N.L."/>
            <person name="Fields C.J."/>
            <person name="Burke P.V."/>
            <person name="Whitaker R.J."/>
        </authorList>
    </citation>
    <scope>NUCLEOTIDE SEQUENCE [LARGE SCALE GENOMIC DNA]</scope>
    <source>
        <strain evidence="2">L.S.2.15 / Lassen #1</strain>
    </source>
</reference>
<protein>
    <submittedName>
        <fullName evidence="1">Uncharacterized protein</fullName>
    </submittedName>
</protein>
<dbReference type="KEGG" id="sis:LS215_1195"/>
<gene>
    <name evidence="1" type="ordered locus">LS215_1195</name>
</gene>